<dbReference type="RefSeq" id="WP_211324014.1">
    <property type="nucleotide sequence ID" value="NZ_QLMA01000008.1"/>
</dbReference>
<keyword evidence="7" id="KW-1185">Reference proteome</keyword>
<dbReference type="Pfam" id="PF00550">
    <property type="entry name" value="PP-binding"/>
    <property type="match status" value="1"/>
</dbReference>
<gene>
    <name evidence="3" type="primary">acpP</name>
    <name evidence="6" type="ORF">CLV59_108179</name>
</gene>
<keyword evidence="3" id="KW-0275">Fatty acid biosynthesis</keyword>
<keyword evidence="3" id="KW-0276">Fatty acid metabolism</keyword>
<name>A0A327VRF5_9BACT</name>
<dbReference type="Proteomes" id="UP000249819">
    <property type="component" value="Unassembled WGS sequence"/>
</dbReference>
<dbReference type="HAMAP" id="MF_01217">
    <property type="entry name" value="Acyl_carrier"/>
    <property type="match status" value="1"/>
</dbReference>
<evidence type="ECO:0000256" key="4">
    <source>
        <dbReference type="SAM" id="SignalP"/>
    </source>
</evidence>
<feature type="domain" description="Carrier" evidence="5">
    <location>
        <begin position="51"/>
        <end position="126"/>
    </location>
</feature>
<comment type="function">
    <text evidence="3">Carrier of the growing fatty acid chain in fatty acid biosynthesis.</text>
</comment>
<dbReference type="GO" id="GO:0009245">
    <property type="term" value="P:lipid A biosynthetic process"/>
    <property type="evidence" value="ECO:0007669"/>
    <property type="project" value="TreeGrafter"/>
</dbReference>
<comment type="pathway">
    <text evidence="3">Lipid metabolism; fatty acid biosynthesis.</text>
</comment>
<comment type="PTM">
    <text evidence="3">4'-phosphopantetheine is transferred from CoA to a specific serine of apo-ACP by AcpS. This modification is essential for activity because fatty acids are bound in thioester linkage to the sulfhydryl of the prosthetic group.</text>
</comment>
<dbReference type="GO" id="GO:0000036">
    <property type="term" value="F:acyl carrier activity"/>
    <property type="evidence" value="ECO:0007669"/>
    <property type="project" value="UniProtKB-UniRule"/>
</dbReference>
<dbReference type="Gene3D" id="1.10.1200.10">
    <property type="entry name" value="ACP-like"/>
    <property type="match status" value="1"/>
</dbReference>
<dbReference type="AlphaFoldDB" id="A0A327VRF5"/>
<proteinExistence type="inferred from homology"/>
<protein>
    <recommendedName>
        <fullName evidence="3">Acyl carrier protein</fullName>
        <shortName evidence="3">ACP</shortName>
    </recommendedName>
</protein>
<evidence type="ECO:0000256" key="3">
    <source>
        <dbReference type="HAMAP-Rule" id="MF_01217"/>
    </source>
</evidence>
<dbReference type="UniPathway" id="UPA00094"/>
<dbReference type="PROSITE" id="PS50075">
    <property type="entry name" value="CARRIER"/>
    <property type="match status" value="1"/>
</dbReference>
<dbReference type="InterPro" id="IPR036736">
    <property type="entry name" value="ACP-like_sf"/>
</dbReference>
<evidence type="ECO:0000259" key="5">
    <source>
        <dbReference type="PROSITE" id="PS50075"/>
    </source>
</evidence>
<comment type="similarity">
    <text evidence="3">Belongs to the acyl carrier protein (ACP) family.</text>
</comment>
<keyword evidence="3" id="KW-0444">Lipid biosynthesis</keyword>
<keyword evidence="1 3" id="KW-0596">Phosphopantetheine</keyword>
<evidence type="ECO:0000256" key="2">
    <source>
        <dbReference type="ARBA" id="ARBA00022553"/>
    </source>
</evidence>
<accession>A0A327VRF5</accession>
<dbReference type="InterPro" id="IPR003231">
    <property type="entry name" value="ACP"/>
</dbReference>
<keyword evidence="3" id="KW-0443">Lipid metabolism</keyword>
<dbReference type="InterPro" id="IPR009081">
    <property type="entry name" value="PP-bd_ACP"/>
</dbReference>
<organism evidence="6 7">
    <name type="scientific">Chitinophaga dinghuensis</name>
    <dbReference type="NCBI Taxonomy" id="1539050"/>
    <lineage>
        <taxon>Bacteria</taxon>
        <taxon>Pseudomonadati</taxon>
        <taxon>Bacteroidota</taxon>
        <taxon>Chitinophagia</taxon>
        <taxon>Chitinophagales</taxon>
        <taxon>Chitinophagaceae</taxon>
        <taxon>Chitinophaga</taxon>
    </lineage>
</organism>
<sequence>MNKPYLMCLAVALLLLSYSKPTDAAARMPATKTATTVTDYPQMIRLSGLPVRVQEEVIELVAQKYGVPSGIITREANFFRDLMGDYLDYIELIKSVEDHFNIEINDEDMDKIQTVGQLIDYVKARLLIP</sequence>
<feature type="signal peptide" evidence="4">
    <location>
        <begin position="1"/>
        <end position="24"/>
    </location>
</feature>
<dbReference type="GO" id="GO:0000035">
    <property type="term" value="F:acyl binding"/>
    <property type="evidence" value="ECO:0007669"/>
    <property type="project" value="TreeGrafter"/>
</dbReference>
<dbReference type="SUPFAM" id="SSF47336">
    <property type="entry name" value="ACP-like"/>
    <property type="match status" value="1"/>
</dbReference>
<keyword evidence="3" id="KW-0963">Cytoplasm</keyword>
<dbReference type="GO" id="GO:0016020">
    <property type="term" value="C:membrane"/>
    <property type="evidence" value="ECO:0007669"/>
    <property type="project" value="GOC"/>
</dbReference>
<dbReference type="GO" id="GO:0005829">
    <property type="term" value="C:cytosol"/>
    <property type="evidence" value="ECO:0007669"/>
    <property type="project" value="TreeGrafter"/>
</dbReference>
<comment type="subcellular location">
    <subcellularLocation>
        <location evidence="3">Cytoplasm</location>
    </subcellularLocation>
</comment>
<evidence type="ECO:0000313" key="7">
    <source>
        <dbReference type="Proteomes" id="UP000249819"/>
    </source>
</evidence>
<feature type="chain" id="PRO_5016265290" description="Acyl carrier protein" evidence="4">
    <location>
        <begin position="25"/>
        <end position="129"/>
    </location>
</feature>
<evidence type="ECO:0000313" key="6">
    <source>
        <dbReference type="EMBL" id="RAJ76659.1"/>
    </source>
</evidence>
<keyword evidence="4" id="KW-0732">Signal</keyword>
<comment type="caution">
    <text evidence="6">The sequence shown here is derived from an EMBL/GenBank/DDBJ whole genome shotgun (WGS) entry which is preliminary data.</text>
</comment>
<dbReference type="PANTHER" id="PTHR20863">
    <property type="entry name" value="ACYL CARRIER PROTEIN"/>
    <property type="match status" value="1"/>
</dbReference>
<evidence type="ECO:0000256" key="1">
    <source>
        <dbReference type="ARBA" id="ARBA00022450"/>
    </source>
</evidence>
<comment type="caution">
    <text evidence="3">Lacks conserved residue(s) required for the propagation of feature annotation.</text>
</comment>
<keyword evidence="2 3" id="KW-0597">Phosphoprotein</keyword>
<dbReference type="EMBL" id="QLMA01000008">
    <property type="protein sequence ID" value="RAJ76659.1"/>
    <property type="molecule type" value="Genomic_DNA"/>
</dbReference>
<reference evidence="6 7" key="1">
    <citation type="submission" date="2018-06" db="EMBL/GenBank/DDBJ databases">
        <title>Genomic Encyclopedia of Archaeal and Bacterial Type Strains, Phase II (KMG-II): from individual species to whole genera.</title>
        <authorList>
            <person name="Goeker M."/>
        </authorList>
    </citation>
    <scope>NUCLEOTIDE SEQUENCE [LARGE SCALE GENOMIC DNA]</scope>
    <source>
        <strain evidence="6 7">DSM 29821</strain>
    </source>
</reference>
<dbReference type="PANTHER" id="PTHR20863:SF76">
    <property type="entry name" value="CARRIER DOMAIN-CONTAINING PROTEIN"/>
    <property type="match status" value="1"/>
</dbReference>